<evidence type="ECO:0000256" key="1">
    <source>
        <dbReference type="SAM" id="Phobius"/>
    </source>
</evidence>
<keyword evidence="1" id="KW-0472">Membrane</keyword>
<dbReference type="EnsemblMetazoa" id="GPAI037993-RA">
    <property type="protein sequence ID" value="GPAI037993-PA"/>
    <property type="gene ID" value="GPAI037993"/>
</dbReference>
<reference evidence="3" key="1">
    <citation type="submission" date="2014-03" db="EMBL/GenBank/DDBJ databases">
        <authorList>
            <person name="Aksoy S."/>
            <person name="Warren W."/>
            <person name="Wilson R.K."/>
        </authorList>
    </citation>
    <scope>NUCLEOTIDE SEQUENCE [LARGE SCALE GENOMIC DNA]</scope>
    <source>
        <strain evidence="3">IAEA</strain>
    </source>
</reference>
<sequence length="125" mass="14240">MQSALPLVTATTFCFTYKWKWLIIASYCLMSLWGLYKALTASSPWQRRLCFALPFTMRSILTFLRTLGVVGGNDVALPHVYLQINNSECIEAKAKGQQAVATRSTELSETFYYILYYSDRGRDDA</sequence>
<feature type="transmembrane region" description="Helical" evidence="1">
    <location>
        <begin position="20"/>
        <end position="39"/>
    </location>
</feature>
<protein>
    <submittedName>
        <fullName evidence="2">Uncharacterized protein</fullName>
    </submittedName>
</protein>
<evidence type="ECO:0000313" key="3">
    <source>
        <dbReference type="Proteomes" id="UP000092445"/>
    </source>
</evidence>
<name>A0A1B0A8X6_GLOPL</name>
<keyword evidence="3" id="KW-1185">Reference proteome</keyword>
<organism evidence="2 3">
    <name type="scientific">Glossina pallidipes</name>
    <name type="common">Tsetse fly</name>
    <dbReference type="NCBI Taxonomy" id="7398"/>
    <lineage>
        <taxon>Eukaryota</taxon>
        <taxon>Metazoa</taxon>
        <taxon>Ecdysozoa</taxon>
        <taxon>Arthropoda</taxon>
        <taxon>Hexapoda</taxon>
        <taxon>Insecta</taxon>
        <taxon>Pterygota</taxon>
        <taxon>Neoptera</taxon>
        <taxon>Endopterygota</taxon>
        <taxon>Diptera</taxon>
        <taxon>Brachycera</taxon>
        <taxon>Muscomorpha</taxon>
        <taxon>Hippoboscoidea</taxon>
        <taxon>Glossinidae</taxon>
        <taxon>Glossina</taxon>
    </lineage>
</organism>
<dbReference type="AlphaFoldDB" id="A0A1B0A8X6"/>
<reference evidence="2" key="2">
    <citation type="submission" date="2020-05" db="UniProtKB">
        <authorList>
            <consortium name="EnsemblMetazoa"/>
        </authorList>
    </citation>
    <scope>IDENTIFICATION</scope>
    <source>
        <strain evidence="2">IAEA</strain>
    </source>
</reference>
<dbReference type="STRING" id="7398.A0A1B0A8X6"/>
<evidence type="ECO:0000313" key="2">
    <source>
        <dbReference type="EnsemblMetazoa" id="GPAI037993-PA"/>
    </source>
</evidence>
<proteinExistence type="predicted"/>
<dbReference type="VEuPathDB" id="VectorBase:GPAI037993"/>
<dbReference type="Proteomes" id="UP000092445">
    <property type="component" value="Unassembled WGS sequence"/>
</dbReference>
<accession>A0A1B0A8X6</accession>
<keyword evidence="1" id="KW-0812">Transmembrane</keyword>
<keyword evidence="1" id="KW-1133">Transmembrane helix</keyword>